<dbReference type="KEGG" id="phm:PSMK_06400"/>
<dbReference type="SUPFAM" id="SSF52317">
    <property type="entry name" value="Class I glutamine amidotransferase-like"/>
    <property type="match status" value="1"/>
</dbReference>
<dbReference type="Proteomes" id="UP000007881">
    <property type="component" value="Chromosome"/>
</dbReference>
<dbReference type="AlphaFoldDB" id="I0IC11"/>
<reference evidence="2 3" key="1">
    <citation type="submission" date="2012-02" db="EMBL/GenBank/DDBJ databases">
        <title>Complete genome sequence of Phycisphaera mikurensis NBRC 102666.</title>
        <authorList>
            <person name="Ankai A."/>
            <person name="Hosoyama A."/>
            <person name="Terui Y."/>
            <person name="Sekine M."/>
            <person name="Fukai R."/>
            <person name="Kato Y."/>
            <person name="Nakamura S."/>
            <person name="Yamada-Narita S."/>
            <person name="Kawakoshi A."/>
            <person name="Fukunaga Y."/>
            <person name="Yamazaki S."/>
            <person name="Fujita N."/>
        </authorList>
    </citation>
    <scope>NUCLEOTIDE SEQUENCE [LARGE SCALE GENOMIC DNA]</scope>
    <source>
        <strain evidence="3">NBRC 102666 / KCTC 22515 / FYK2301M01</strain>
    </source>
</reference>
<dbReference type="PANTHER" id="PTHR40469:SF2">
    <property type="entry name" value="GALACTOSE-BINDING DOMAIN-LIKE SUPERFAMILY PROTEIN"/>
    <property type="match status" value="1"/>
</dbReference>
<dbReference type="OrthoDB" id="7171409at2"/>
<proteinExistence type="predicted"/>
<accession>I0IC11</accession>
<feature type="domain" description="ThuA-like" evidence="1">
    <location>
        <begin position="3"/>
        <end position="218"/>
    </location>
</feature>
<keyword evidence="3" id="KW-1185">Reference proteome</keyword>
<dbReference type="Gene3D" id="3.40.50.880">
    <property type="match status" value="1"/>
</dbReference>
<evidence type="ECO:0000313" key="3">
    <source>
        <dbReference type="Proteomes" id="UP000007881"/>
    </source>
</evidence>
<evidence type="ECO:0000313" key="2">
    <source>
        <dbReference type="EMBL" id="BAM02799.1"/>
    </source>
</evidence>
<name>I0IC11_PHYMF</name>
<dbReference type="PANTHER" id="PTHR40469">
    <property type="entry name" value="SECRETED GLYCOSYL HYDROLASE"/>
    <property type="match status" value="1"/>
</dbReference>
<organism evidence="2 3">
    <name type="scientific">Phycisphaera mikurensis (strain NBRC 102666 / KCTC 22515 / FYK2301M01)</name>
    <dbReference type="NCBI Taxonomy" id="1142394"/>
    <lineage>
        <taxon>Bacteria</taxon>
        <taxon>Pseudomonadati</taxon>
        <taxon>Planctomycetota</taxon>
        <taxon>Phycisphaerae</taxon>
        <taxon>Phycisphaerales</taxon>
        <taxon>Phycisphaeraceae</taxon>
        <taxon>Phycisphaera</taxon>
    </lineage>
</organism>
<dbReference type="STRING" id="1142394.PSMK_06400"/>
<dbReference type="InterPro" id="IPR029010">
    <property type="entry name" value="ThuA-like"/>
</dbReference>
<dbReference type="EMBL" id="AP012338">
    <property type="protein sequence ID" value="BAM02799.1"/>
    <property type="molecule type" value="Genomic_DNA"/>
</dbReference>
<dbReference type="eggNOG" id="COG3828">
    <property type="taxonomic scope" value="Bacteria"/>
</dbReference>
<dbReference type="Pfam" id="PF06283">
    <property type="entry name" value="ThuA"/>
    <property type="match status" value="1"/>
</dbReference>
<dbReference type="HOGENOM" id="CLU_100195_0_0_0"/>
<evidence type="ECO:0000259" key="1">
    <source>
        <dbReference type="Pfam" id="PF06283"/>
    </source>
</evidence>
<protein>
    <recommendedName>
        <fullName evidence="1">ThuA-like domain-containing protein</fullName>
    </recommendedName>
</protein>
<dbReference type="InterPro" id="IPR029062">
    <property type="entry name" value="Class_I_gatase-like"/>
</dbReference>
<sequence>MSKILFIQGGWDGHHPAACAELFAGLLRDRGHEATVSDTLDTLTDADATEGLGLLVPVWTMGEISTEQWEAMDGLIRGGCGIAGFHGGMVDAFRANCDYQWMTGAQWVAHPGNEHLTYDVAVTDRAHPITRGLPASFTLGPTEQYYCHHDPGNRVLCTTTFDQAAGDPSLYRQGVVMPYAWTKTWGSGRVFCAAWGHTPADFDDPTAREIVLRGMEWASR</sequence>
<gene>
    <name evidence="2" type="ordered locus">PSMK_06400</name>
</gene>
<dbReference type="RefSeq" id="WP_014436019.1">
    <property type="nucleotide sequence ID" value="NC_017080.1"/>
</dbReference>